<dbReference type="EMBL" id="LMWU01000022">
    <property type="protein sequence ID" value="KUN67296.1"/>
    <property type="molecule type" value="Genomic_DNA"/>
</dbReference>
<evidence type="ECO:0000313" key="2">
    <source>
        <dbReference type="Proteomes" id="UP000053669"/>
    </source>
</evidence>
<reference evidence="1 2" key="1">
    <citation type="submission" date="2015-10" db="EMBL/GenBank/DDBJ databases">
        <title>Draft genome sequence of Streptomyces canus DSM 40017, type strain for the species Streptomyces canus.</title>
        <authorList>
            <person name="Ruckert C."/>
            <person name="Winkler A."/>
            <person name="Kalinowski J."/>
            <person name="Kampfer P."/>
            <person name="Glaeser S."/>
        </authorList>
    </citation>
    <scope>NUCLEOTIDE SEQUENCE [LARGE SCALE GENOMIC DNA]</scope>
    <source>
        <strain evidence="1 2">DSM 40017</strain>
    </source>
</reference>
<proteinExistence type="predicted"/>
<dbReference type="AlphaFoldDB" id="A0A101S4M5"/>
<comment type="caution">
    <text evidence="1">The sequence shown here is derived from an EMBL/GenBank/DDBJ whole genome shotgun (WGS) entry which is preliminary data.</text>
</comment>
<name>A0A101S4M5_9ACTN</name>
<accession>A0A101S4M5</accession>
<dbReference type="Proteomes" id="UP000053669">
    <property type="component" value="Unassembled WGS sequence"/>
</dbReference>
<sequence length="65" mass="7420">MYLTMAGLYHLQHDKTARDLARGLLAYMQRMTWEQDKILESPFDLPTMHANLGDTLKRSTAPAPS</sequence>
<protein>
    <submittedName>
        <fullName evidence="1">Uncharacterized protein</fullName>
    </submittedName>
</protein>
<organism evidence="1 2">
    <name type="scientific">Streptomyces canus</name>
    <dbReference type="NCBI Taxonomy" id="58343"/>
    <lineage>
        <taxon>Bacteria</taxon>
        <taxon>Bacillati</taxon>
        <taxon>Actinomycetota</taxon>
        <taxon>Actinomycetes</taxon>
        <taxon>Kitasatosporales</taxon>
        <taxon>Streptomycetaceae</taxon>
        <taxon>Streptomyces</taxon>
        <taxon>Streptomyces aurantiacus group</taxon>
    </lineage>
</organism>
<evidence type="ECO:0000313" key="1">
    <source>
        <dbReference type="EMBL" id="KUN67296.1"/>
    </source>
</evidence>
<gene>
    <name evidence="1" type="ORF">AQJ46_23700</name>
</gene>